<accession>A0ABU2NQN4</accession>
<sequence>MTAVIAAMITAVVGVLGTLLAPLVHQRVATSQRTEDRHEADRLREFEDRRTAYTALNRASQQFSALLKDALYRLRDGVYTDVEREAVEAARIDYRDHYAAAQMIVPNHILDFSRAHNRVLADVEGAVKRLDRGTARDGEDAESVLRLLTARGDARLGAMRHAMRVDLGIEDR</sequence>
<keyword evidence="2" id="KW-1185">Reference proteome</keyword>
<evidence type="ECO:0008006" key="3">
    <source>
        <dbReference type="Google" id="ProtNLM"/>
    </source>
</evidence>
<name>A0ABU2NQN4_9ACTN</name>
<evidence type="ECO:0000313" key="1">
    <source>
        <dbReference type="EMBL" id="MDT0378533.1"/>
    </source>
</evidence>
<dbReference type="EMBL" id="JAVREQ010000004">
    <property type="protein sequence ID" value="MDT0378533.1"/>
    <property type="molecule type" value="Genomic_DNA"/>
</dbReference>
<protein>
    <recommendedName>
        <fullName evidence="3">Secreted protein</fullName>
    </recommendedName>
</protein>
<dbReference type="RefSeq" id="WP_311672410.1">
    <property type="nucleotide sequence ID" value="NZ_JAVREQ010000004.1"/>
</dbReference>
<dbReference type="Proteomes" id="UP001183414">
    <property type="component" value="Unassembled WGS sequence"/>
</dbReference>
<organism evidence="1 2">
    <name type="scientific">Streptomyces hazeniae</name>
    <dbReference type="NCBI Taxonomy" id="3075538"/>
    <lineage>
        <taxon>Bacteria</taxon>
        <taxon>Bacillati</taxon>
        <taxon>Actinomycetota</taxon>
        <taxon>Actinomycetes</taxon>
        <taxon>Kitasatosporales</taxon>
        <taxon>Streptomycetaceae</taxon>
        <taxon>Streptomyces</taxon>
    </lineage>
</organism>
<reference evidence="2" key="1">
    <citation type="submission" date="2023-07" db="EMBL/GenBank/DDBJ databases">
        <title>30 novel species of actinomycetes from the DSMZ collection.</title>
        <authorList>
            <person name="Nouioui I."/>
        </authorList>
    </citation>
    <scope>NUCLEOTIDE SEQUENCE [LARGE SCALE GENOMIC DNA]</scope>
    <source>
        <strain evidence="2">DSM 42041</strain>
    </source>
</reference>
<comment type="caution">
    <text evidence="1">The sequence shown here is derived from an EMBL/GenBank/DDBJ whole genome shotgun (WGS) entry which is preliminary data.</text>
</comment>
<evidence type="ECO:0000313" key="2">
    <source>
        <dbReference type="Proteomes" id="UP001183414"/>
    </source>
</evidence>
<gene>
    <name evidence="1" type="ORF">RM572_07035</name>
</gene>
<proteinExistence type="predicted"/>